<keyword evidence="3" id="KW-0472">Membrane</keyword>
<dbReference type="EMBL" id="OB686795">
    <property type="protein sequence ID" value="CAD7237325.1"/>
    <property type="molecule type" value="Genomic_DNA"/>
</dbReference>
<feature type="transmembrane region" description="Helical" evidence="3">
    <location>
        <begin position="42"/>
        <end position="62"/>
    </location>
</feature>
<dbReference type="OrthoDB" id="1730117at2759"/>
<gene>
    <name evidence="4" type="ORF">CTOB1V02_LOCUS15140</name>
</gene>
<feature type="region of interest" description="Disordered" evidence="2">
    <location>
        <begin position="1"/>
        <end position="23"/>
    </location>
</feature>
<dbReference type="AlphaFoldDB" id="A0A7R8WSG6"/>
<evidence type="ECO:0000256" key="1">
    <source>
        <dbReference type="ARBA" id="ARBA00008335"/>
    </source>
</evidence>
<dbReference type="PANTHER" id="PTHR11328">
    <property type="entry name" value="MAJOR FACILITATOR SUPERFAMILY DOMAIN-CONTAINING PROTEIN"/>
    <property type="match status" value="1"/>
</dbReference>
<feature type="transmembrane region" description="Helical" evidence="3">
    <location>
        <begin position="102"/>
        <end position="122"/>
    </location>
</feature>
<name>A0A7R8WSG6_9CRUS</name>
<dbReference type="InterPro" id="IPR036259">
    <property type="entry name" value="MFS_trans_sf"/>
</dbReference>
<keyword evidence="3" id="KW-0812">Transmembrane</keyword>
<dbReference type="Gene3D" id="1.20.1250.20">
    <property type="entry name" value="MFS general substrate transporter like domains"/>
    <property type="match status" value="1"/>
</dbReference>
<dbReference type="SUPFAM" id="SSF103473">
    <property type="entry name" value="MFS general substrate transporter"/>
    <property type="match status" value="1"/>
</dbReference>
<reference evidence="4" key="1">
    <citation type="submission" date="2020-11" db="EMBL/GenBank/DDBJ databases">
        <authorList>
            <person name="Tran Van P."/>
        </authorList>
    </citation>
    <scope>NUCLEOTIDE SEQUENCE</scope>
</reference>
<feature type="non-terminal residue" evidence="4">
    <location>
        <position position="181"/>
    </location>
</feature>
<organism evidence="4">
    <name type="scientific">Cyprideis torosa</name>
    <dbReference type="NCBI Taxonomy" id="163714"/>
    <lineage>
        <taxon>Eukaryota</taxon>
        <taxon>Metazoa</taxon>
        <taxon>Ecdysozoa</taxon>
        <taxon>Arthropoda</taxon>
        <taxon>Crustacea</taxon>
        <taxon>Oligostraca</taxon>
        <taxon>Ostracoda</taxon>
        <taxon>Podocopa</taxon>
        <taxon>Podocopida</taxon>
        <taxon>Cytherocopina</taxon>
        <taxon>Cytheroidea</taxon>
        <taxon>Cytherideidae</taxon>
        <taxon>Cyprideis</taxon>
    </lineage>
</organism>
<sequence>MFGSGLATLSSDSGSGGRIGAGSSRENMYEDLSPVDISHFRNIMVCIVCIGSFFSLLFHVGVKEPPIPAGQRQYDQTNSSVSETTPLNTSRTRRQMMRKRDWFRMPQFYLVGLLYMCSRLYINISMVYLSLYLQETLDLPKASIAVIPLISYLSGFSSSFGMKALNARFGRTAAYLIGVVV</sequence>
<dbReference type="InterPro" id="IPR039672">
    <property type="entry name" value="MFS_2"/>
</dbReference>
<comment type="similarity">
    <text evidence="1">Belongs to the major facilitator superfamily.</text>
</comment>
<dbReference type="GO" id="GO:0015293">
    <property type="term" value="F:symporter activity"/>
    <property type="evidence" value="ECO:0007669"/>
    <property type="project" value="InterPro"/>
</dbReference>
<dbReference type="PANTHER" id="PTHR11328:SF28">
    <property type="entry name" value="MAJOR FACILITATOR SUPERFAMILY DOMAIN-CONTAINING PROTEIN 12"/>
    <property type="match status" value="1"/>
</dbReference>
<proteinExistence type="inferred from homology"/>
<dbReference type="GO" id="GO:0005886">
    <property type="term" value="C:plasma membrane"/>
    <property type="evidence" value="ECO:0007669"/>
    <property type="project" value="TreeGrafter"/>
</dbReference>
<protein>
    <submittedName>
        <fullName evidence="4">Uncharacterized protein</fullName>
    </submittedName>
</protein>
<evidence type="ECO:0000256" key="3">
    <source>
        <dbReference type="SAM" id="Phobius"/>
    </source>
</evidence>
<keyword evidence="3" id="KW-1133">Transmembrane helix</keyword>
<feature type="transmembrane region" description="Helical" evidence="3">
    <location>
        <begin position="142"/>
        <end position="162"/>
    </location>
</feature>
<evidence type="ECO:0000313" key="4">
    <source>
        <dbReference type="EMBL" id="CAD7237325.1"/>
    </source>
</evidence>
<accession>A0A7R8WSG6</accession>
<evidence type="ECO:0000256" key="2">
    <source>
        <dbReference type="SAM" id="MobiDB-lite"/>
    </source>
</evidence>
<dbReference type="GO" id="GO:0008643">
    <property type="term" value="P:carbohydrate transport"/>
    <property type="evidence" value="ECO:0007669"/>
    <property type="project" value="InterPro"/>
</dbReference>